<protein>
    <recommendedName>
        <fullName evidence="2">Small acidic protein-like domain-containing protein</fullName>
    </recommendedName>
</protein>
<name>A0A0G0AG78_TRIHA</name>
<proteinExistence type="predicted"/>
<accession>A0A0G0AG78</accession>
<dbReference type="OrthoDB" id="10066125at2759"/>
<feature type="compositionally biased region" description="Basic residues" evidence="1">
    <location>
        <begin position="173"/>
        <end position="182"/>
    </location>
</feature>
<reference evidence="4" key="1">
    <citation type="journal article" date="2015" name="Genome Announc.">
        <title>Draft whole-genome sequence of the biocontrol agent Trichoderma harzianum T6776.</title>
        <authorList>
            <person name="Baroncelli R."/>
            <person name="Piaggeschi G."/>
            <person name="Fiorini L."/>
            <person name="Bertolini E."/>
            <person name="Zapparata A."/>
            <person name="Pe M.E."/>
            <person name="Sarrocco S."/>
            <person name="Vannacci G."/>
        </authorList>
    </citation>
    <scope>NUCLEOTIDE SEQUENCE [LARGE SCALE GENOMIC DNA]</scope>
    <source>
        <strain evidence="4">T6776</strain>
    </source>
</reference>
<dbReference type="OMA" id="QAEQWQV"/>
<feature type="region of interest" description="Disordered" evidence="1">
    <location>
        <begin position="98"/>
        <end position="232"/>
    </location>
</feature>
<feature type="compositionally biased region" description="Basic and acidic residues" evidence="1">
    <location>
        <begin position="133"/>
        <end position="147"/>
    </location>
</feature>
<comment type="caution">
    <text evidence="3">The sequence shown here is derived from an EMBL/GenBank/DDBJ whole genome shotgun (WGS) entry which is preliminary data.</text>
</comment>
<evidence type="ECO:0000259" key="2">
    <source>
        <dbReference type="Pfam" id="PF15477"/>
    </source>
</evidence>
<feature type="compositionally biased region" description="Basic and acidic residues" evidence="1">
    <location>
        <begin position="28"/>
        <end position="61"/>
    </location>
</feature>
<dbReference type="InterPro" id="IPR028124">
    <property type="entry name" value="SMAP_dom"/>
</dbReference>
<gene>
    <name evidence="3" type="ORF">THAR02_03919</name>
</gene>
<dbReference type="Pfam" id="PF15477">
    <property type="entry name" value="SMAP"/>
    <property type="match status" value="1"/>
</dbReference>
<evidence type="ECO:0000313" key="3">
    <source>
        <dbReference type="EMBL" id="KKP04004.1"/>
    </source>
</evidence>
<sequence length="307" mass="32960">MGNSATDGKADADRAARKAQKKARKAERKANEQLAKEASDDAKNPISGKKEKQESDKKKSDKILEKQLLEVEKKLLQNLAESKKLEAEAKQLLQQAEDADKLAKRVAKALKKTTGDGDSQLLSNLTHDDDADSKENKDVDAVVKDAAKSTTATSKGKPNGAIEAAEEENSGEKKKKNKKKSKSKAEEGKAVEEAASTKAKTNSKRKRDEENAEQPVSKKEKKAKGGEKVTQATTEQIKIQGLEGGAARQDKFLRLLGGKKAGANATKPGSMASGKGNSVRAEAAIQQQFEAGMMLKESGHKRRGLGA</sequence>
<feature type="compositionally biased region" description="Polar residues" evidence="1">
    <location>
        <begin position="116"/>
        <end position="125"/>
    </location>
</feature>
<feature type="compositionally biased region" description="Basic and acidic residues" evidence="1">
    <location>
        <begin position="183"/>
        <end position="192"/>
    </location>
</feature>
<organism evidence="3 4">
    <name type="scientific">Trichoderma harzianum</name>
    <name type="common">Hypocrea lixii</name>
    <dbReference type="NCBI Taxonomy" id="5544"/>
    <lineage>
        <taxon>Eukaryota</taxon>
        <taxon>Fungi</taxon>
        <taxon>Dikarya</taxon>
        <taxon>Ascomycota</taxon>
        <taxon>Pezizomycotina</taxon>
        <taxon>Sordariomycetes</taxon>
        <taxon>Hypocreomycetidae</taxon>
        <taxon>Hypocreales</taxon>
        <taxon>Hypocreaceae</taxon>
        <taxon>Trichoderma</taxon>
    </lineage>
</organism>
<dbReference type="Proteomes" id="UP000034112">
    <property type="component" value="Unassembled WGS sequence"/>
</dbReference>
<feature type="compositionally biased region" description="Basic residues" evidence="1">
    <location>
        <begin position="17"/>
        <end position="27"/>
    </location>
</feature>
<dbReference type="AlphaFoldDB" id="A0A0G0AG78"/>
<feature type="region of interest" description="Disordered" evidence="1">
    <location>
        <begin position="1"/>
        <end position="61"/>
    </location>
</feature>
<feature type="domain" description="Small acidic protein-like" evidence="2">
    <location>
        <begin position="241"/>
        <end position="306"/>
    </location>
</feature>
<evidence type="ECO:0000313" key="4">
    <source>
        <dbReference type="Proteomes" id="UP000034112"/>
    </source>
</evidence>
<evidence type="ECO:0000256" key="1">
    <source>
        <dbReference type="SAM" id="MobiDB-lite"/>
    </source>
</evidence>
<dbReference type="EMBL" id="JOKZ01000091">
    <property type="protein sequence ID" value="KKP04004.1"/>
    <property type="molecule type" value="Genomic_DNA"/>
</dbReference>